<feature type="region of interest" description="Disordered" evidence="1">
    <location>
        <begin position="190"/>
        <end position="211"/>
    </location>
</feature>
<gene>
    <name evidence="2" type="ORF">DAEQUDRAFT_807288</name>
</gene>
<evidence type="ECO:0000313" key="2">
    <source>
        <dbReference type="EMBL" id="KZT75017.1"/>
    </source>
</evidence>
<protein>
    <recommendedName>
        <fullName evidence="4">Mating-type protein A-alpha/beta 1 N-terminal domain-containing protein</fullName>
    </recommendedName>
</protein>
<evidence type="ECO:0000313" key="3">
    <source>
        <dbReference type="Proteomes" id="UP000076727"/>
    </source>
</evidence>
<dbReference type="OrthoDB" id="250329at2759"/>
<evidence type="ECO:0008006" key="4">
    <source>
        <dbReference type="Google" id="ProtNLM"/>
    </source>
</evidence>
<accession>A0A165UJV2</accession>
<dbReference type="EMBL" id="KV429032">
    <property type="protein sequence ID" value="KZT75017.1"/>
    <property type="molecule type" value="Genomic_DNA"/>
</dbReference>
<feature type="compositionally biased region" description="Polar residues" evidence="1">
    <location>
        <begin position="445"/>
        <end position="454"/>
    </location>
</feature>
<organism evidence="2 3">
    <name type="scientific">Daedalea quercina L-15889</name>
    <dbReference type="NCBI Taxonomy" id="1314783"/>
    <lineage>
        <taxon>Eukaryota</taxon>
        <taxon>Fungi</taxon>
        <taxon>Dikarya</taxon>
        <taxon>Basidiomycota</taxon>
        <taxon>Agaricomycotina</taxon>
        <taxon>Agaricomycetes</taxon>
        <taxon>Polyporales</taxon>
        <taxon>Fomitopsis</taxon>
    </lineage>
</organism>
<dbReference type="Proteomes" id="UP000076727">
    <property type="component" value="Unassembled WGS sequence"/>
</dbReference>
<feature type="compositionally biased region" description="Low complexity" evidence="1">
    <location>
        <begin position="455"/>
        <end position="496"/>
    </location>
</feature>
<keyword evidence="3" id="KW-1185">Reference proteome</keyword>
<dbReference type="STRING" id="1314783.A0A165UJV2"/>
<feature type="compositionally biased region" description="Low complexity" evidence="1">
    <location>
        <begin position="140"/>
        <end position="156"/>
    </location>
</feature>
<feature type="compositionally biased region" description="Basic and acidic residues" evidence="1">
    <location>
        <begin position="427"/>
        <end position="441"/>
    </location>
</feature>
<feature type="compositionally biased region" description="Acidic residues" evidence="1">
    <location>
        <begin position="157"/>
        <end position="169"/>
    </location>
</feature>
<evidence type="ECO:0000256" key="1">
    <source>
        <dbReference type="SAM" id="MobiDB-lite"/>
    </source>
</evidence>
<sequence length="613" mass="65264">MDTIRERLLSTENDFLFALDAGDAGLEAFGERWHALQEDIDAAVASHALDDHTKALAVLVASRVESFALSFEDVLYATASVEAHMESELEDVFSQLALDADEGEPSAPWIPSAPSLGTALETATNTLSHCSFDLSYSDSSASSSQSSRAPSLVSDSFSDDSESEDEDEDKIVPNISQLGKRCYKNCTADNDETARKHKRRRSSTHSSIESPAPWLWDEGNDILCEAVKDQLHMPRKIIGISSRKIVTVTPPATTALISSTQSRKRRLSNAAVDRPMKRPRDLHVEPRRQAVSNPLPLSGGNLEDNLDDLDHWATHFTVVEPATFSPPSSSTPLEIDWRGLGGSTTKVPRKSVAVDFAGICTSYPTVRNSMADLALATATEPLFDEVLEGLGVSPVDIVVPTIADVAKAIEGEVPSGAGVTTGGHLASKPEDSTSTRAEDILRPLSPSSATQVVEPTSPTPSQSTLPLVSPSSPGSDSATQSDDASPATTPSLAAPSDLSVPANANKTRSRSSSPSRTPPPSFESTTADLSSDWNLPAYSAFDQFPDTSPDTPPPPYCHSPEETSGLTHGKAFDAKALFAGLLPLAFSGKKRGFSEAFNQHMQVPRAGFAISAV</sequence>
<proteinExistence type="predicted"/>
<dbReference type="AlphaFoldDB" id="A0A165UJV2"/>
<name>A0A165UJV2_9APHY</name>
<feature type="region of interest" description="Disordered" evidence="1">
    <location>
        <begin position="414"/>
        <end position="564"/>
    </location>
</feature>
<feature type="region of interest" description="Disordered" evidence="1">
    <location>
        <begin position="140"/>
        <end position="174"/>
    </location>
</feature>
<reference evidence="2 3" key="1">
    <citation type="journal article" date="2016" name="Mol. Biol. Evol.">
        <title>Comparative Genomics of Early-Diverging Mushroom-Forming Fungi Provides Insights into the Origins of Lignocellulose Decay Capabilities.</title>
        <authorList>
            <person name="Nagy L.G."/>
            <person name="Riley R."/>
            <person name="Tritt A."/>
            <person name="Adam C."/>
            <person name="Daum C."/>
            <person name="Floudas D."/>
            <person name="Sun H."/>
            <person name="Yadav J.S."/>
            <person name="Pangilinan J."/>
            <person name="Larsson K.H."/>
            <person name="Matsuura K."/>
            <person name="Barry K."/>
            <person name="Labutti K."/>
            <person name="Kuo R."/>
            <person name="Ohm R.A."/>
            <person name="Bhattacharya S.S."/>
            <person name="Shirouzu T."/>
            <person name="Yoshinaga Y."/>
            <person name="Martin F.M."/>
            <person name="Grigoriev I.V."/>
            <person name="Hibbett D.S."/>
        </authorList>
    </citation>
    <scope>NUCLEOTIDE SEQUENCE [LARGE SCALE GENOMIC DNA]</scope>
    <source>
        <strain evidence="2 3">L-15889</strain>
    </source>
</reference>